<proteinExistence type="predicted"/>
<evidence type="ECO:0000256" key="1">
    <source>
        <dbReference type="SAM" id="MobiDB-lite"/>
    </source>
</evidence>
<dbReference type="AlphaFoldDB" id="A0A6G0U4E1"/>
<gene>
    <name evidence="2" type="ORF">AGLY_003063</name>
</gene>
<evidence type="ECO:0000313" key="3">
    <source>
        <dbReference type="Proteomes" id="UP000475862"/>
    </source>
</evidence>
<evidence type="ECO:0000313" key="2">
    <source>
        <dbReference type="EMBL" id="KAE9543152.1"/>
    </source>
</evidence>
<dbReference type="EMBL" id="VYZN01000009">
    <property type="protein sequence ID" value="KAE9543152.1"/>
    <property type="molecule type" value="Genomic_DNA"/>
</dbReference>
<reference evidence="2 3" key="1">
    <citation type="submission" date="2019-08" db="EMBL/GenBank/DDBJ databases">
        <title>The genome of the soybean aphid Biotype 1, its phylome, world population structure and adaptation to the North American continent.</title>
        <authorList>
            <person name="Giordano R."/>
            <person name="Donthu R.K."/>
            <person name="Hernandez A.G."/>
            <person name="Wright C.L."/>
            <person name="Zimin A.V."/>
        </authorList>
    </citation>
    <scope>NUCLEOTIDE SEQUENCE [LARGE SCALE GENOMIC DNA]</scope>
    <source>
        <tissue evidence="2">Whole aphids</tissue>
    </source>
</reference>
<feature type="compositionally biased region" description="Acidic residues" evidence="1">
    <location>
        <begin position="195"/>
        <end position="209"/>
    </location>
</feature>
<organism evidence="2 3">
    <name type="scientific">Aphis glycines</name>
    <name type="common">Soybean aphid</name>
    <dbReference type="NCBI Taxonomy" id="307491"/>
    <lineage>
        <taxon>Eukaryota</taxon>
        <taxon>Metazoa</taxon>
        <taxon>Ecdysozoa</taxon>
        <taxon>Arthropoda</taxon>
        <taxon>Hexapoda</taxon>
        <taxon>Insecta</taxon>
        <taxon>Pterygota</taxon>
        <taxon>Neoptera</taxon>
        <taxon>Paraneoptera</taxon>
        <taxon>Hemiptera</taxon>
        <taxon>Sternorrhyncha</taxon>
        <taxon>Aphidomorpha</taxon>
        <taxon>Aphidoidea</taxon>
        <taxon>Aphididae</taxon>
        <taxon>Aphidini</taxon>
        <taxon>Aphis</taxon>
        <taxon>Aphis</taxon>
    </lineage>
</organism>
<feature type="region of interest" description="Disordered" evidence="1">
    <location>
        <begin position="189"/>
        <end position="215"/>
    </location>
</feature>
<accession>A0A6G0U4E1</accession>
<comment type="caution">
    <text evidence="2">The sequence shown here is derived from an EMBL/GenBank/DDBJ whole genome shotgun (WGS) entry which is preliminary data.</text>
</comment>
<keyword evidence="3" id="KW-1185">Reference proteome</keyword>
<sequence length="231" mass="25624">MAPGPAIGCWWSQWQRCRPTAIPQLWDRVVAVPARCASPPAKTNKHDVIIHGQPLYTDAPLATSHSLGILALRCPLCSCSTRWKRYFWKSHLDTVMRWRWSSIGLNVLSMAASVRLGNGVPKPGAWGLPILSPGLLTTPSRAPNRLANVGDPMSCKGGDWARPSRFREMGSDGRTSRTLLDRWRSWPSWSSSTMADDEDKDAQDADDEPSCSLPHCSSMDDRLQAECWLGV</sequence>
<protein>
    <submittedName>
        <fullName evidence="2">Uncharacterized protein</fullName>
    </submittedName>
</protein>
<name>A0A6G0U4E1_APHGL</name>
<dbReference type="Proteomes" id="UP000475862">
    <property type="component" value="Unassembled WGS sequence"/>
</dbReference>